<evidence type="ECO:0000313" key="5">
    <source>
        <dbReference type="Proteomes" id="UP001566132"/>
    </source>
</evidence>
<dbReference type="InterPro" id="IPR048365">
    <property type="entry name" value="TNP-like_RNaseH_N"/>
</dbReference>
<proteinExistence type="predicted"/>
<dbReference type="EMBL" id="JBDJPC010000001">
    <property type="protein sequence ID" value="KAL1516526.1"/>
    <property type="molecule type" value="Genomic_DNA"/>
</dbReference>
<comment type="caution">
    <text evidence="4">The sequence shown here is derived from an EMBL/GenBank/DDBJ whole genome shotgun (WGS) entry which is preliminary data.</text>
</comment>
<name>A0ABD1FB71_HYPHA</name>
<dbReference type="InterPro" id="IPR048367">
    <property type="entry name" value="TNP-like_RNaseH_C"/>
</dbReference>
<dbReference type="Pfam" id="PF21787">
    <property type="entry name" value="TNP-like_RNaseH_N"/>
    <property type="match status" value="1"/>
</dbReference>
<sequence>MDIKPNVHYVKGDDVIMGFVHSDTGERKMANKALVFMLQGLTTKWKQPVTFYLTHTSNGSELLVTYIHEVLDAAINIAKLDVVATICDMSTINVKCMKELGSSLNRPFFVSNGKTIHTMFDPPHLLKCSASLFRKHNVNLPVEVEGKHDMMTAKFKDIVSAYNIDKNNPLVFRTLYKLKDTHLEPVMKFAMKVSVAAQVMSNTVGCYLYSLLSRGELEPRTLATATFVQQMDELFDSFNGNQLKPSVKVLKCAITDDSPHLTYWEKAYGIVNSWKYERINKKGHLMKGKPPSQIGWLTSLKAIRNIWLYVRSKGVTSLPPRRLNQDSLENAFGTIRNGCGSSDHPTTCQFISSLKTYIINGMTSQIKGNCEDDNSSLLTNMRSFLDVPLPIREPLHTDQPLPNTSYHELFTDVAESVALGQSNVLSVAYVSGFIAKRVLSIVNCDICKINLCLEQGLHNTFIWYKECNYEVQRFTYPSENLTTFVGMSVTALETFMEGYRGQKGLSQQAFCLYKPNCALRMVNLHHA</sequence>
<protein>
    <recommendedName>
        <fullName evidence="6">Transposable element P transposase</fullName>
    </recommendedName>
</protein>
<feature type="domain" description="Transposable element P transposase-like RNase H" evidence="1">
    <location>
        <begin position="1"/>
        <end position="101"/>
    </location>
</feature>
<evidence type="ECO:0000259" key="1">
    <source>
        <dbReference type="Pfam" id="PF21787"/>
    </source>
</evidence>
<evidence type="ECO:0008006" key="6">
    <source>
        <dbReference type="Google" id="ProtNLM"/>
    </source>
</evidence>
<accession>A0ABD1FB71</accession>
<organism evidence="4 5">
    <name type="scientific">Hypothenemus hampei</name>
    <name type="common">Coffee berry borer</name>
    <dbReference type="NCBI Taxonomy" id="57062"/>
    <lineage>
        <taxon>Eukaryota</taxon>
        <taxon>Metazoa</taxon>
        <taxon>Ecdysozoa</taxon>
        <taxon>Arthropoda</taxon>
        <taxon>Hexapoda</taxon>
        <taxon>Insecta</taxon>
        <taxon>Pterygota</taxon>
        <taxon>Neoptera</taxon>
        <taxon>Endopterygota</taxon>
        <taxon>Coleoptera</taxon>
        <taxon>Polyphaga</taxon>
        <taxon>Cucujiformia</taxon>
        <taxon>Curculionidae</taxon>
        <taxon>Scolytinae</taxon>
        <taxon>Hypothenemus</taxon>
    </lineage>
</organism>
<dbReference type="AlphaFoldDB" id="A0ABD1FB71"/>
<evidence type="ECO:0000313" key="4">
    <source>
        <dbReference type="EMBL" id="KAL1516526.1"/>
    </source>
</evidence>
<dbReference type="Proteomes" id="UP001566132">
    <property type="component" value="Unassembled WGS sequence"/>
</dbReference>
<feature type="domain" description="Transposable element P transposase-like RNase H C-terminal" evidence="3">
    <location>
        <begin position="323"/>
        <end position="352"/>
    </location>
</feature>
<gene>
    <name evidence="4" type="ORF">ABEB36_000433</name>
</gene>
<dbReference type="Pfam" id="PF21789">
    <property type="entry name" value="TNP-like_RNaseH_C"/>
    <property type="match status" value="1"/>
</dbReference>
<dbReference type="Pfam" id="PF21788">
    <property type="entry name" value="TNP-like_GBD"/>
    <property type="match status" value="1"/>
</dbReference>
<keyword evidence="5" id="KW-1185">Reference proteome</keyword>
<evidence type="ECO:0000259" key="2">
    <source>
        <dbReference type="Pfam" id="PF21788"/>
    </source>
</evidence>
<reference evidence="4 5" key="1">
    <citation type="submission" date="2024-05" db="EMBL/GenBank/DDBJ databases">
        <title>Genetic variation in Jamaican populations of the coffee berry borer (Hypothenemus hampei).</title>
        <authorList>
            <person name="Errbii M."/>
            <person name="Myrie A."/>
        </authorList>
    </citation>
    <scope>NUCLEOTIDE SEQUENCE [LARGE SCALE GENOMIC DNA]</scope>
    <source>
        <strain evidence="4">JA-Hopewell-2020-01-JO</strain>
        <tissue evidence="4">Whole body</tissue>
    </source>
</reference>
<evidence type="ECO:0000259" key="3">
    <source>
        <dbReference type="Pfam" id="PF21789"/>
    </source>
</evidence>
<dbReference type="InterPro" id="IPR048366">
    <property type="entry name" value="TNP-like_GBD"/>
</dbReference>
<feature type="domain" description="Transposable element P transposase-like GTP-binding insertion" evidence="2">
    <location>
        <begin position="150"/>
        <end position="242"/>
    </location>
</feature>